<evidence type="ECO:0000313" key="4">
    <source>
        <dbReference type="EMBL" id="GAA2379928.1"/>
    </source>
</evidence>
<dbReference type="Pfam" id="PF08240">
    <property type="entry name" value="ADH_N"/>
    <property type="match status" value="1"/>
</dbReference>
<dbReference type="Gene3D" id="3.40.50.720">
    <property type="entry name" value="NAD(P)-binding Rossmann-like Domain"/>
    <property type="match status" value="1"/>
</dbReference>
<dbReference type="InterPro" id="IPR036291">
    <property type="entry name" value="NAD(P)-bd_dom_sf"/>
</dbReference>
<dbReference type="SUPFAM" id="SSF50129">
    <property type="entry name" value="GroES-like"/>
    <property type="match status" value="1"/>
</dbReference>
<accession>A0ABP5UGI8</accession>
<dbReference type="PANTHER" id="PTHR48106:SF18">
    <property type="entry name" value="QUINONE OXIDOREDUCTASE PIG3"/>
    <property type="match status" value="1"/>
</dbReference>
<dbReference type="SUPFAM" id="SSF51735">
    <property type="entry name" value="NAD(P)-binding Rossmann-fold domains"/>
    <property type="match status" value="1"/>
</dbReference>
<dbReference type="PANTHER" id="PTHR48106">
    <property type="entry name" value="QUINONE OXIDOREDUCTASE PIG3-RELATED"/>
    <property type="match status" value="1"/>
</dbReference>
<dbReference type="InterPro" id="IPR013154">
    <property type="entry name" value="ADH-like_N"/>
</dbReference>
<keyword evidence="5" id="KW-1185">Reference proteome</keyword>
<evidence type="ECO:0000256" key="1">
    <source>
        <dbReference type="ARBA" id="ARBA00022857"/>
    </source>
</evidence>
<dbReference type="InterPro" id="IPR020843">
    <property type="entry name" value="ER"/>
</dbReference>
<dbReference type="SMART" id="SM00829">
    <property type="entry name" value="PKS_ER"/>
    <property type="match status" value="1"/>
</dbReference>
<evidence type="ECO:0000313" key="5">
    <source>
        <dbReference type="Proteomes" id="UP001501170"/>
    </source>
</evidence>
<keyword evidence="1" id="KW-0521">NADP</keyword>
<sequence length="328" mass="33731">MTETMRALVSGRGPEWILADAALPEPGPGQVLIRNRAAATNNADLPMLAEADPTRGGHGREFIAGFEYAGEIAALGEDAGDWQVGDPVMGTFPSAFADYLIADHRFVLPRPEGLAADIACALPTALLTEFGALTVAGFVPGRSVLITGATTGIGLVGVQMAKVLGASSVVATTRTSGKREVLAGLGADTVIVTGDEDLTQATLAATGGKGADVVLDHVAGETFAQCLPATAEDGHVVNIGRLAGPASTIDLDALSYRHLTVHGVSFGFSRDWETVPILESLSADVLPAVARGEIQPVIDSVVDVADFQQVAERLRSGKAVGKAVLVFG</sequence>
<comment type="caution">
    <text evidence="4">The sequence shown here is derived from an EMBL/GenBank/DDBJ whole genome shotgun (WGS) entry which is preliminary data.</text>
</comment>
<gene>
    <name evidence="4" type="ORF">GCM10009855_19990</name>
</gene>
<dbReference type="Proteomes" id="UP001501170">
    <property type="component" value="Unassembled WGS sequence"/>
</dbReference>
<dbReference type="EMBL" id="BAAARB010000009">
    <property type="protein sequence ID" value="GAA2379928.1"/>
    <property type="molecule type" value="Genomic_DNA"/>
</dbReference>
<reference evidence="5" key="1">
    <citation type="journal article" date="2019" name="Int. J. Syst. Evol. Microbiol.">
        <title>The Global Catalogue of Microorganisms (GCM) 10K type strain sequencing project: providing services to taxonomists for standard genome sequencing and annotation.</title>
        <authorList>
            <consortium name="The Broad Institute Genomics Platform"/>
            <consortium name="The Broad Institute Genome Sequencing Center for Infectious Disease"/>
            <person name="Wu L."/>
            <person name="Ma J."/>
        </authorList>
    </citation>
    <scope>NUCLEOTIDE SEQUENCE [LARGE SCALE GENOMIC DNA]</scope>
    <source>
        <strain evidence="5">JCM 16227</strain>
    </source>
</reference>
<organism evidence="4 5">
    <name type="scientific">Gordonia cholesterolivorans</name>
    <dbReference type="NCBI Taxonomy" id="559625"/>
    <lineage>
        <taxon>Bacteria</taxon>
        <taxon>Bacillati</taxon>
        <taxon>Actinomycetota</taxon>
        <taxon>Actinomycetes</taxon>
        <taxon>Mycobacteriales</taxon>
        <taxon>Gordoniaceae</taxon>
        <taxon>Gordonia</taxon>
    </lineage>
</organism>
<name>A0ABP5UGI8_9ACTN</name>
<feature type="domain" description="Enoyl reductase (ER)" evidence="3">
    <location>
        <begin position="11"/>
        <end position="325"/>
    </location>
</feature>
<evidence type="ECO:0000256" key="2">
    <source>
        <dbReference type="ARBA" id="ARBA00023002"/>
    </source>
</evidence>
<proteinExistence type="predicted"/>
<dbReference type="InterPro" id="IPR011032">
    <property type="entry name" value="GroES-like_sf"/>
</dbReference>
<dbReference type="Pfam" id="PF00107">
    <property type="entry name" value="ADH_zinc_N"/>
    <property type="match status" value="1"/>
</dbReference>
<dbReference type="Gene3D" id="3.90.180.10">
    <property type="entry name" value="Medium-chain alcohol dehydrogenases, catalytic domain"/>
    <property type="match status" value="1"/>
</dbReference>
<keyword evidence="2" id="KW-0560">Oxidoreductase</keyword>
<evidence type="ECO:0000259" key="3">
    <source>
        <dbReference type="SMART" id="SM00829"/>
    </source>
</evidence>
<protein>
    <submittedName>
        <fullName evidence="4">Zinc-binding dehydrogenase</fullName>
    </submittedName>
</protein>
<dbReference type="InterPro" id="IPR013149">
    <property type="entry name" value="ADH-like_C"/>
</dbReference>